<dbReference type="Gene3D" id="2.130.10.10">
    <property type="entry name" value="YVTN repeat-like/Quinoprotein amine dehydrogenase"/>
    <property type="match status" value="2"/>
</dbReference>
<feature type="domain" description="Pre-mRNA processing factor 4 (PRP4)-like" evidence="4">
    <location>
        <begin position="94"/>
        <end position="146"/>
    </location>
</feature>
<reference evidence="5" key="1">
    <citation type="submission" date="2022-11" db="EMBL/GenBank/DDBJ databases">
        <title>Centuries of genome instability and evolution in soft-shell clam transmissible cancer (bioRxiv).</title>
        <authorList>
            <person name="Hart S.F.M."/>
            <person name="Yonemitsu M.A."/>
            <person name="Giersch R.M."/>
            <person name="Beal B.F."/>
            <person name="Arriagada G."/>
            <person name="Davis B.W."/>
            <person name="Ostrander E.A."/>
            <person name="Goff S.P."/>
            <person name="Metzger M.J."/>
        </authorList>
    </citation>
    <scope>NUCLEOTIDE SEQUENCE</scope>
    <source>
        <strain evidence="5">MELC-2E11</strain>
        <tissue evidence="5">Siphon/mantle</tissue>
    </source>
</reference>
<keyword evidence="1 3" id="KW-0853">WD repeat</keyword>
<feature type="repeat" description="WD" evidence="3">
    <location>
        <begin position="172"/>
        <end position="221"/>
    </location>
</feature>
<dbReference type="InterPro" id="IPR015943">
    <property type="entry name" value="WD40/YVTN_repeat-like_dom_sf"/>
</dbReference>
<dbReference type="PROSITE" id="PS50082">
    <property type="entry name" value="WD_REPEATS_2"/>
    <property type="match status" value="5"/>
</dbReference>
<dbReference type="InterPro" id="IPR036285">
    <property type="entry name" value="PRP4-like_sf"/>
</dbReference>
<dbReference type="EMBL" id="CP111028">
    <property type="protein sequence ID" value="WAR31486.1"/>
    <property type="molecule type" value="Genomic_DNA"/>
</dbReference>
<keyword evidence="2" id="KW-0677">Repeat</keyword>
<dbReference type="PANTHER" id="PTHR19846:SF0">
    <property type="entry name" value="PRE-MRNA PROCESSING FACTOR 4"/>
    <property type="match status" value="1"/>
</dbReference>
<feature type="repeat" description="WD" evidence="3">
    <location>
        <begin position="301"/>
        <end position="342"/>
    </location>
</feature>
<proteinExistence type="predicted"/>
<name>A0ABY7GEW8_MYAAR</name>
<dbReference type="InterPro" id="IPR019775">
    <property type="entry name" value="WD40_repeat_CS"/>
</dbReference>
<accession>A0ABY7GEW8</accession>
<evidence type="ECO:0000313" key="5">
    <source>
        <dbReference type="EMBL" id="WAR31486.1"/>
    </source>
</evidence>
<dbReference type="SUPFAM" id="SSF158230">
    <property type="entry name" value="PRP4-like"/>
    <property type="match status" value="1"/>
</dbReference>
<evidence type="ECO:0000313" key="6">
    <source>
        <dbReference type="Proteomes" id="UP001164746"/>
    </source>
</evidence>
<feature type="repeat" description="WD" evidence="3">
    <location>
        <begin position="386"/>
        <end position="425"/>
    </location>
</feature>
<dbReference type="Pfam" id="PF08799">
    <property type="entry name" value="PRP4"/>
    <property type="match status" value="1"/>
</dbReference>
<dbReference type="SUPFAM" id="SSF50978">
    <property type="entry name" value="WD40 repeat-like"/>
    <property type="match status" value="1"/>
</dbReference>
<dbReference type="Proteomes" id="UP001164746">
    <property type="component" value="Chromosome 17"/>
</dbReference>
<dbReference type="PANTHER" id="PTHR19846">
    <property type="entry name" value="WD40 REPEAT PROTEIN"/>
    <property type="match status" value="1"/>
</dbReference>
<dbReference type="InterPro" id="IPR036322">
    <property type="entry name" value="WD40_repeat_dom_sf"/>
</dbReference>
<evidence type="ECO:0000256" key="3">
    <source>
        <dbReference type="PROSITE-ProRule" id="PRU00221"/>
    </source>
</evidence>
<dbReference type="PRINTS" id="PR00320">
    <property type="entry name" value="GPROTEINBRPT"/>
</dbReference>
<protein>
    <submittedName>
        <fullName evidence="5">PRP4-like protein</fullName>
    </submittedName>
</protein>
<evidence type="ECO:0000259" key="4">
    <source>
        <dbReference type="SMART" id="SM00500"/>
    </source>
</evidence>
<feature type="repeat" description="WD" evidence="3">
    <location>
        <begin position="343"/>
        <end position="375"/>
    </location>
</feature>
<dbReference type="InterPro" id="IPR014906">
    <property type="entry name" value="PRP4-like"/>
</dbReference>
<dbReference type="InterPro" id="IPR001680">
    <property type="entry name" value="WD40_rpt"/>
</dbReference>
<dbReference type="InterPro" id="IPR020472">
    <property type="entry name" value="WD40_PAC1"/>
</dbReference>
<dbReference type="Gene3D" id="4.10.280.110">
    <property type="entry name" value="Pre-mRNA processing factor 4 domain"/>
    <property type="match status" value="1"/>
</dbReference>
<keyword evidence="6" id="KW-1185">Reference proteome</keyword>
<gene>
    <name evidence="5" type="ORF">MAR_034028</name>
</gene>
<dbReference type="SMART" id="SM00500">
    <property type="entry name" value="SFM"/>
    <property type="match status" value="1"/>
</dbReference>
<evidence type="ECO:0000256" key="2">
    <source>
        <dbReference type="ARBA" id="ARBA00022737"/>
    </source>
</evidence>
<dbReference type="PROSITE" id="PS00678">
    <property type="entry name" value="WD_REPEATS_1"/>
    <property type="match status" value="2"/>
</dbReference>
<feature type="repeat" description="WD" evidence="3">
    <location>
        <begin position="259"/>
        <end position="300"/>
    </location>
</feature>
<dbReference type="CDD" id="cd00200">
    <property type="entry name" value="WD40"/>
    <property type="match status" value="1"/>
</dbReference>
<dbReference type="Pfam" id="PF00400">
    <property type="entry name" value="WD40"/>
    <property type="match status" value="5"/>
</dbReference>
<dbReference type="PROSITE" id="PS50294">
    <property type="entry name" value="WD_REPEATS_REGION"/>
    <property type="match status" value="4"/>
</dbReference>
<dbReference type="SMART" id="SM00320">
    <property type="entry name" value="WD40"/>
    <property type="match status" value="6"/>
</dbReference>
<organism evidence="5 6">
    <name type="scientific">Mya arenaria</name>
    <name type="common">Soft-shell clam</name>
    <dbReference type="NCBI Taxonomy" id="6604"/>
    <lineage>
        <taxon>Eukaryota</taxon>
        <taxon>Metazoa</taxon>
        <taxon>Spiralia</taxon>
        <taxon>Lophotrochozoa</taxon>
        <taxon>Mollusca</taxon>
        <taxon>Bivalvia</taxon>
        <taxon>Autobranchia</taxon>
        <taxon>Heteroconchia</taxon>
        <taxon>Euheterodonta</taxon>
        <taxon>Imparidentia</taxon>
        <taxon>Neoheterodontei</taxon>
        <taxon>Myida</taxon>
        <taxon>Myoidea</taxon>
        <taxon>Myidae</taxon>
        <taxon>Mya</taxon>
    </lineage>
</organism>
<evidence type="ECO:0000256" key="1">
    <source>
        <dbReference type="ARBA" id="ARBA00022574"/>
    </source>
</evidence>
<sequence>MDSDEEGEAQFIAKRQKTVQYGSLEQKERHRLAVGGGGEGSLAGDAVKAGIAAGNINITSGATMDLEKEYEQSQAELLADFEKRKKAKKIQVSTDDSEVKAHLRKLGEPICLFGEGPADRRERLRHELGLRGEDILKKQQKEQETLRKKKDETPGRCPFASSAQTARCLLQLHGHNCNVGAIVFHPQATISLEDSACCMASCGQDGAVKLWNLVSDEPVADIEGHAPYRVARLAYHPSGSFDNSWRLWDLEAQEEILHQEGHSKPVYDISFQCDGALAVTGGMDGYGRVWDLRTGRCVMFLEGHLKSVLAVDYAPDGYHLATGSEDNTAKIWDVRQRKCIYTIPAHNNLVSKIKFQPNNGRYLVTASYDSTAKIWAHPIGAPIKTLAGHEGKVTGVDISPDLQHIATVSFDRTFKLWTSENKGGL</sequence>